<dbReference type="EMBL" id="HBHX01064105">
    <property type="protein sequence ID" value="CAE0144706.1"/>
    <property type="molecule type" value="Transcribed_RNA"/>
</dbReference>
<evidence type="ECO:0000313" key="1">
    <source>
        <dbReference type="EMBL" id="CAE0144706.1"/>
    </source>
</evidence>
<organism evidence="1">
    <name type="scientific">Haptolina ericina</name>
    <dbReference type="NCBI Taxonomy" id="156174"/>
    <lineage>
        <taxon>Eukaryota</taxon>
        <taxon>Haptista</taxon>
        <taxon>Haptophyta</taxon>
        <taxon>Prymnesiophyceae</taxon>
        <taxon>Prymnesiales</taxon>
        <taxon>Prymnesiaceae</taxon>
        <taxon>Haptolina</taxon>
    </lineage>
</organism>
<name>A0A7S3BTN3_9EUKA</name>
<protein>
    <submittedName>
        <fullName evidence="1">Uncharacterized protein</fullName>
    </submittedName>
</protein>
<accession>A0A7S3BTN3</accession>
<gene>
    <name evidence="1" type="ORF">HERI1096_LOCUS35466</name>
</gene>
<sequence length="113" mass="12530">MRQTPGAGSRMSAVSVDAQQHATLAQARVVRVRDCKSSLPVRLETLRSNRAAIASPAADVSEEIEQPDMLRFASSGPRFDEWGEYVEPWTETEDEFAFAEYAALDNADLPVMR</sequence>
<reference evidence="1" key="1">
    <citation type="submission" date="2021-01" db="EMBL/GenBank/DDBJ databases">
        <authorList>
            <person name="Corre E."/>
            <person name="Pelletier E."/>
            <person name="Niang G."/>
            <person name="Scheremetjew M."/>
            <person name="Finn R."/>
            <person name="Kale V."/>
            <person name="Holt S."/>
            <person name="Cochrane G."/>
            <person name="Meng A."/>
            <person name="Brown T."/>
            <person name="Cohen L."/>
        </authorList>
    </citation>
    <scope>NUCLEOTIDE SEQUENCE</scope>
    <source>
        <strain evidence="1">CCMP281</strain>
    </source>
</reference>
<proteinExistence type="predicted"/>
<dbReference type="AlphaFoldDB" id="A0A7S3BTN3"/>